<organism evidence="1 2">
    <name type="scientific">Panicum virgatum</name>
    <name type="common">Blackwell switchgrass</name>
    <dbReference type="NCBI Taxonomy" id="38727"/>
    <lineage>
        <taxon>Eukaryota</taxon>
        <taxon>Viridiplantae</taxon>
        <taxon>Streptophyta</taxon>
        <taxon>Embryophyta</taxon>
        <taxon>Tracheophyta</taxon>
        <taxon>Spermatophyta</taxon>
        <taxon>Magnoliopsida</taxon>
        <taxon>Liliopsida</taxon>
        <taxon>Poales</taxon>
        <taxon>Poaceae</taxon>
        <taxon>PACMAD clade</taxon>
        <taxon>Panicoideae</taxon>
        <taxon>Panicodae</taxon>
        <taxon>Paniceae</taxon>
        <taxon>Panicinae</taxon>
        <taxon>Panicum</taxon>
        <taxon>Panicum sect. Hiantes</taxon>
    </lineage>
</organism>
<dbReference type="EMBL" id="CM029049">
    <property type="protein sequence ID" value="KAG2572555.1"/>
    <property type="molecule type" value="Genomic_DNA"/>
</dbReference>
<dbReference type="Proteomes" id="UP000823388">
    <property type="component" value="Chromosome 7K"/>
</dbReference>
<evidence type="ECO:0000313" key="1">
    <source>
        <dbReference type="EMBL" id="KAG2572555.1"/>
    </source>
</evidence>
<protein>
    <submittedName>
        <fullName evidence="1">Uncharacterized protein</fullName>
    </submittedName>
</protein>
<name>A0A8T0QGC7_PANVG</name>
<keyword evidence="2" id="KW-1185">Reference proteome</keyword>
<proteinExistence type="predicted"/>
<accession>A0A8T0QGC7</accession>
<reference evidence="1" key="1">
    <citation type="submission" date="2020-05" db="EMBL/GenBank/DDBJ databases">
        <title>WGS assembly of Panicum virgatum.</title>
        <authorList>
            <person name="Lovell J.T."/>
            <person name="Jenkins J."/>
            <person name="Shu S."/>
            <person name="Juenger T.E."/>
            <person name="Schmutz J."/>
        </authorList>
    </citation>
    <scope>NUCLEOTIDE SEQUENCE</scope>
    <source>
        <strain evidence="1">AP13</strain>
    </source>
</reference>
<dbReference type="AlphaFoldDB" id="A0A8T0QGC7"/>
<comment type="caution">
    <text evidence="1">The sequence shown here is derived from an EMBL/GenBank/DDBJ whole genome shotgun (WGS) entry which is preliminary data.</text>
</comment>
<sequence>MVKVKEATVVPLLAAADVWFVGLVAAATWPARQLLCSSIMGRNLSFSRSPGKHLRPPPPLLHCRSPLPQAVGKLYFSQTSWFSNRFFATLPDLCWI</sequence>
<evidence type="ECO:0000313" key="2">
    <source>
        <dbReference type="Proteomes" id="UP000823388"/>
    </source>
</evidence>
<gene>
    <name evidence="1" type="ORF">PVAP13_7KG369600</name>
</gene>